<feature type="domain" description="Metallo-beta-lactamase" evidence="4">
    <location>
        <begin position="89"/>
        <end position="286"/>
    </location>
</feature>
<dbReference type="AlphaFoldDB" id="A0A841SKU9"/>
<dbReference type="InterPro" id="IPR001279">
    <property type="entry name" value="Metallo-B-lactamas"/>
</dbReference>
<evidence type="ECO:0000256" key="2">
    <source>
        <dbReference type="ARBA" id="ARBA00034301"/>
    </source>
</evidence>
<dbReference type="Gene3D" id="3.60.15.10">
    <property type="entry name" value="Ribonuclease Z/Hydroxyacylglutathione hydrolase-like"/>
    <property type="match status" value="1"/>
</dbReference>
<dbReference type="InterPro" id="IPR036866">
    <property type="entry name" value="RibonucZ/Hydroxyglut_hydro"/>
</dbReference>
<comment type="catalytic activity">
    <reaction evidence="3">
        <text>3',5'-cyclic UMP + H2O = UMP + H(+)</text>
        <dbReference type="Rhea" id="RHEA:70575"/>
        <dbReference type="ChEBI" id="CHEBI:15377"/>
        <dbReference type="ChEBI" id="CHEBI:15378"/>
        <dbReference type="ChEBI" id="CHEBI:57865"/>
        <dbReference type="ChEBI" id="CHEBI:184387"/>
    </reaction>
    <physiologicalReaction direction="left-to-right" evidence="3">
        <dbReference type="Rhea" id="RHEA:70576"/>
    </physiologicalReaction>
</comment>
<dbReference type="GO" id="GO:0070290">
    <property type="term" value="F:N-acylphosphatidylethanolamine-specific phospholipase D activity"/>
    <property type="evidence" value="ECO:0007669"/>
    <property type="project" value="InterPro"/>
</dbReference>
<dbReference type="RefSeq" id="WP_185118363.1">
    <property type="nucleotide sequence ID" value="NZ_JACJVQ010000003.1"/>
</dbReference>
<keyword evidence="5" id="KW-0378">Hydrolase</keyword>
<organism evidence="5 6">
    <name type="scientific">Cohnella thailandensis</name>
    <dbReference type="NCBI Taxonomy" id="557557"/>
    <lineage>
        <taxon>Bacteria</taxon>
        <taxon>Bacillati</taxon>
        <taxon>Bacillota</taxon>
        <taxon>Bacilli</taxon>
        <taxon>Bacillales</taxon>
        <taxon>Paenibacillaceae</taxon>
        <taxon>Cohnella</taxon>
    </lineage>
</organism>
<dbReference type="SUPFAM" id="SSF56281">
    <property type="entry name" value="Metallo-hydrolase/oxidoreductase"/>
    <property type="match status" value="1"/>
</dbReference>
<dbReference type="EMBL" id="JACJVQ010000003">
    <property type="protein sequence ID" value="MBB6633133.1"/>
    <property type="molecule type" value="Genomic_DNA"/>
</dbReference>
<dbReference type="GO" id="GO:0005737">
    <property type="term" value="C:cytoplasm"/>
    <property type="evidence" value="ECO:0007669"/>
    <property type="project" value="TreeGrafter"/>
</dbReference>
<evidence type="ECO:0000256" key="3">
    <source>
        <dbReference type="ARBA" id="ARBA00048505"/>
    </source>
</evidence>
<evidence type="ECO:0000313" key="5">
    <source>
        <dbReference type="EMBL" id="MBB6633133.1"/>
    </source>
</evidence>
<dbReference type="Pfam" id="PF12706">
    <property type="entry name" value="Lactamase_B_2"/>
    <property type="match status" value="1"/>
</dbReference>
<reference evidence="5 6" key="1">
    <citation type="submission" date="2020-08" db="EMBL/GenBank/DDBJ databases">
        <title>Cohnella phylogeny.</title>
        <authorList>
            <person name="Dunlap C."/>
        </authorList>
    </citation>
    <scope>NUCLEOTIDE SEQUENCE [LARGE SCALE GENOMIC DNA]</scope>
    <source>
        <strain evidence="5 6">DSM 25241</strain>
    </source>
</reference>
<name>A0A841SKU9_9BACL</name>
<dbReference type="PIRSF" id="PIRSF038896">
    <property type="entry name" value="NAPE-PLD"/>
    <property type="match status" value="1"/>
</dbReference>
<proteinExistence type="predicted"/>
<accession>A0A841SKU9</accession>
<evidence type="ECO:0000259" key="4">
    <source>
        <dbReference type="Pfam" id="PF12706"/>
    </source>
</evidence>
<comment type="function">
    <text evidence="2">Counteracts the endogenous Pycsar antiviral defense system. Phosphodiesterase that enables metal-dependent hydrolysis of host cyclic nucleotide Pycsar defense signals such as cCMP and cUMP.</text>
</comment>
<protein>
    <submittedName>
        <fullName evidence="5">MBL fold metallo-hydrolase</fullName>
    </submittedName>
</protein>
<dbReference type="InterPro" id="IPR024884">
    <property type="entry name" value="NAPE-PLD"/>
</dbReference>
<dbReference type="PANTHER" id="PTHR15032:SF4">
    <property type="entry name" value="N-ACYL-PHOSPHATIDYLETHANOLAMINE-HYDROLYZING PHOSPHOLIPASE D"/>
    <property type="match status" value="1"/>
</dbReference>
<dbReference type="PANTHER" id="PTHR15032">
    <property type="entry name" value="N-ACYL-PHOSPHATIDYLETHANOLAMINE-HYDROLYZING PHOSPHOLIPASE D"/>
    <property type="match status" value="1"/>
</dbReference>
<evidence type="ECO:0000313" key="6">
    <source>
        <dbReference type="Proteomes" id="UP000535838"/>
    </source>
</evidence>
<evidence type="ECO:0000256" key="1">
    <source>
        <dbReference type="ARBA" id="ARBA00034221"/>
    </source>
</evidence>
<sequence length="340" mass="39059">MSKKRRTKYQISKNFVNGRFKYPVETPVEYSVKALLPIFRQYIKGNPRARPKEILPVQRIAAPLSKEDVNKTAVIWLGHSTSFIQLEGRQLLLDPIFESYSSPFRFGGRRYSEQLPIEIEDLPQIDAVLISHDHYDHLDFRSIKKLKDKVRTFYVPLGVGGRLERWGVVPNKIVELDWWEESGFKGLKLRCTPAKHSSGRGIFKQNTTLWCSWIIEGEHTKIFYSGDSGYGPHFKEIGENYGPFDLTLIEAGQYDNSGLWPLHMLPEETVQAHIELQGNILLPVHWGAFTLAFHDWDEPIKRVLKAAAERNVVIAVPRIGESVEIGSSEIPSVPWWRDIP</sequence>
<dbReference type="GO" id="GO:0008270">
    <property type="term" value="F:zinc ion binding"/>
    <property type="evidence" value="ECO:0007669"/>
    <property type="project" value="InterPro"/>
</dbReference>
<dbReference type="Proteomes" id="UP000535838">
    <property type="component" value="Unassembled WGS sequence"/>
</dbReference>
<gene>
    <name evidence="5" type="ORF">H7B67_03265</name>
</gene>
<comment type="catalytic activity">
    <reaction evidence="1">
        <text>3',5'-cyclic CMP + H2O = CMP + H(+)</text>
        <dbReference type="Rhea" id="RHEA:72675"/>
        <dbReference type="ChEBI" id="CHEBI:15377"/>
        <dbReference type="ChEBI" id="CHEBI:15378"/>
        <dbReference type="ChEBI" id="CHEBI:58003"/>
        <dbReference type="ChEBI" id="CHEBI:60377"/>
    </reaction>
    <physiologicalReaction direction="left-to-right" evidence="1">
        <dbReference type="Rhea" id="RHEA:72676"/>
    </physiologicalReaction>
</comment>
<comment type="caution">
    <text evidence="5">The sequence shown here is derived from an EMBL/GenBank/DDBJ whole genome shotgun (WGS) entry which is preliminary data.</text>
</comment>
<keyword evidence="6" id="KW-1185">Reference proteome</keyword>